<evidence type="ECO:0000256" key="1">
    <source>
        <dbReference type="SAM" id="SignalP"/>
    </source>
</evidence>
<keyword evidence="3" id="KW-1185">Reference proteome</keyword>
<dbReference type="Proteomes" id="UP000299102">
    <property type="component" value="Unassembled WGS sequence"/>
</dbReference>
<feature type="signal peptide" evidence="1">
    <location>
        <begin position="1"/>
        <end position="17"/>
    </location>
</feature>
<comment type="caution">
    <text evidence="2">The sequence shown here is derived from an EMBL/GenBank/DDBJ whole genome shotgun (WGS) entry which is preliminary data.</text>
</comment>
<gene>
    <name evidence="2" type="ORF">EVAR_41188_1</name>
</gene>
<evidence type="ECO:0000313" key="2">
    <source>
        <dbReference type="EMBL" id="GBP53351.1"/>
    </source>
</evidence>
<feature type="chain" id="PRO_5020037510" evidence="1">
    <location>
        <begin position="18"/>
        <end position="131"/>
    </location>
</feature>
<reference evidence="2 3" key="1">
    <citation type="journal article" date="2019" name="Commun. Biol.">
        <title>The bagworm genome reveals a unique fibroin gene that provides high tensile strength.</title>
        <authorList>
            <person name="Kono N."/>
            <person name="Nakamura H."/>
            <person name="Ohtoshi R."/>
            <person name="Tomita M."/>
            <person name="Numata K."/>
            <person name="Arakawa K."/>
        </authorList>
    </citation>
    <scope>NUCLEOTIDE SEQUENCE [LARGE SCALE GENOMIC DNA]</scope>
</reference>
<protein>
    <submittedName>
        <fullName evidence="2">Uncharacterized protein</fullName>
    </submittedName>
</protein>
<evidence type="ECO:0000313" key="3">
    <source>
        <dbReference type="Proteomes" id="UP000299102"/>
    </source>
</evidence>
<sequence>MACLALGLAALALVTRTGNITGTINSWRFILRLDSRVCCALLAASYFMSQLFVWQYVVRRCHDEGESYREVVFPKLFPKQENRELDQDQNRKRDGTEIGNGTIAILISQGCDMQDEGIRFMSTRPEPRAKN</sequence>
<proteinExistence type="predicted"/>
<dbReference type="AlphaFoldDB" id="A0A4C1WPZ3"/>
<dbReference type="EMBL" id="BGZK01000622">
    <property type="protein sequence ID" value="GBP53351.1"/>
    <property type="molecule type" value="Genomic_DNA"/>
</dbReference>
<accession>A0A4C1WPZ3</accession>
<name>A0A4C1WPZ3_EUMVA</name>
<keyword evidence="1" id="KW-0732">Signal</keyword>
<organism evidence="2 3">
    <name type="scientific">Eumeta variegata</name>
    <name type="common">Bagworm moth</name>
    <name type="synonym">Eumeta japonica</name>
    <dbReference type="NCBI Taxonomy" id="151549"/>
    <lineage>
        <taxon>Eukaryota</taxon>
        <taxon>Metazoa</taxon>
        <taxon>Ecdysozoa</taxon>
        <taxon>Arthropoda</taxon>
        <taxon>Hexapoda</taxon>
        <taxon>Insecta</taxon>
        <taxon>Pterygota</taxon>
        <taxon>Neoptera</taxon>
        <taxon>Endopterygota</taxon>
        <taxon>Lepidoptera</taxon>
        <taxon>Glossata</taxon>
        <taxon>Ditrysia</taxon>
        <taxon>Tineoidea</taxon>
        <taxon>Psychidae</taxon>
        <taxon>Oiketicinae</taxon>
        <taxon>Eumeta</taxon>
    </lineage>
</organism>